<dbReference type="InterPro" id="IPR010648">
    <property type="entry name" value="UPF0270"/>
</dbReference>
<dbReference type="InterPro" id="IPR036685">
    <property type="entry name" value="YehU-like_sf"/>
</dbReference>
<dbReference type="PIRSF" id="PIRSF006169">
    <property type="entry name" value="UCP006169"/>
    <property type="match status" value="1"/>
</dbReference>
<dbReference type="Gene3D" id="1.10.10.610">
    <property type="entry name" value="YehU-like"/>
    <property type="match status" value="1"/>
</dbReference>
<proteinExistence type="inferred from homology"/>
<dbReference type="SUPFAM" id="SSF118001">
    <property type="entry name" value="YehU-like"/>
    <property type="match status" value="1"/>
</dbReference>
<sequence length="81" mass="9265">MLIPYQQLDSATLDNLIEAFVLREGTDYGELEMALAEKVSQIRQQIKAGQVVIVYSELHESVDLLTKQQWQTRLSEQDPDS</sequence>
<comment type="caution">
    <text evidence="2">The sequence shown here is derived from an EMBL/GenBank/DDBJ whole genome shotgun (WGS) entry which is preliminary data.</text>
</comment>
<dbReference type="Proteomes" id="UP001595962">
    <property type="component" value="Unassembled WGS sequence"/>
</dbReference>
<dbReference type="NCBIfam" id="NF003438">
    <property type="entry name" value="PRK04966.1"/>
    <property type="match status" value="1"/>
</dbReference>
<reference evidence="3" key="1">
    <citation type="journal article" date="2019" name="Int. J. Syst. Evol. Microbiol.">
        <title>The Global Catalogue of Microorganisms (GCM) 10K type strain sequencing project: providing services to taxonomists for standard genome sequencing and annotation.</title>
        <authorList>
            <consortium name="The Broad Institute Genomics Platform"/>
            <consortium name="The Broad Institute Genome Sequencing Center for Infectious Disease"/>
            <person name="Wu L."/>
            <person name="Ma J."/>
        </authorList>
    </citation>
    <scope>NUCLEOTIDE SEQUENCE [LARGE SCALE GENOMIC DNA]</scope>
    <source>
        <strain evidence="3">DT28</strain>
    </source>
</reference>
<dbReference type="Pfam" id="PF06794">
    <property type="entry name" value="UPF0270"/>
    <property type="match status" value="1"/>
</dbReference>
<name>A0ABV9JH22_9GAMM</name>
<keyword evidence="3" id="KW-1185">Reference proteome</keyword>
<protein>
    <submittedName>
        <fullName evidence="2">YheU family protein</fullName>
    </submittedName>
</protein>
<organism evidence="2 3">
    <name type="scientific">Rheinheimera marina</name>
    <dbReference type="NCBI Taxonomy" id="1774958"/>
    <lineage>
        <taxon>Bacteria</taxon>
        <taxon>Pseudomonadati</taxon>
        <taxon>Pseudomonadota</taxon>
        <taxon>Gammaproteobacteria</taxon>
        <taxon>Chromatiales</taxon>
        <taxon>Chromatiaceae</taxon>
        <taxon>Rheinheimera</taxon>
    </lineage>
</organism>
<dbReference type="RefSeq" id="WP_377331003.1">
    <property type="nucleotide sequence ID" value="NZ_JBHSGB010000001.1"/>
</dbReference>
<evidence type="ECO:0000313" key="3">
    <source>
        <dbReference type="Proteomes" id="UP001595962"/>
    </source>
</evidence>
<accession>A0ABV9JH22</accession>
<gene>
    <name evidence="2" type="ORF">ACFO3I_01025</name>
</gene>
<comment type="similarity">
    <text evidence="1">Belongs to the UPF0270 family.</text>
</comment>
<evidence type="ECO:0000313" key="2">
    <source>
        <dbReference type="EMBL" id="MFC4653596.1"/>
    </source>
</evidence>
<dbReference type="EMBL" id="JBHSGB010000001">
    <property type="protein sequence ID" value="MFC4653596.1"/>
    <property type="molecule type" value="Genomic_DNA"/>
</dbReference>
<evidence type="ECO:0000256" key="1">
    <source>
        <dbReference type="ARBA" id="ARBA00006450"/>
    </source>
</evidence>